<proteinExistence type="predicted"/>
<dbReference type="PANTHER" id="PTHR14187">
    <property type="entry name" value="ALPHA KINASE/ELONGATION FACTOR 2 KINASE"/>
    <property type="match status" value="1"/>
</dbReference>
<dbReference type="Gene3D" id="3.30.420.40">
    <property type="match status" value="1"/>
</dbReference>
<evidence type="ECO:0000313" key="2">
    <source>
        <dbReference type="Proteomes" id="UP000030108"/>
    </source>
</evidence>
<dbReference type="AlphaFoldDB" id="X8J8F1"/>
<gene>
    <name evidence="1" type="ORF">RSOL_334190</name>
</gene>
<organism evidence="1 2">
    <name type="scientific">Rhizoctonia solani AG-3 Rhs1AP</name>
    <dbReference type="NCBI Taxonomy" id="1086054"/>
    <lineage>
        <taxon>Eukaryota</taxon>
        <taxon>Fungi</taxon>
        <taxon>Dikarya</taxon>
        <taxon>Basidiomycota</taxon>
        <taxon>Agaricomycotina</taxon>
        <taxon>Agaricomycetes</taxon>
        <taxon>Cantharellales</taxon>
        <taxon>Ceratobasidiaceae</taxon>
        <taxon>Rhizoctonia</taxon>
    </lineage>
</organism>
<dbReference type="EMBL" id="JATN01000319">
    <property type="protein sequence ID" value="EUC60255.1"/>
    <property type="molecule type" value="Genomic_DNA"/>
</dbReference>
<dbReference type="PANTHER" id="PTHR14187:SF5">
    <property type="entry name" value="HEAT SHOCK 70 KDA PROTEIN 12A"/>
    <property type="match status" value="1"/>
</dbReference>
<keyword evidence="1" id="KW-0346">Stress response</keyword>
<reference evidence="2" key="1">
    <citation type="journal article" date="2014" name="Genome Announc.">
        <title>Draft genome sequence of the plant-pathogenic soil fungus Rhizoctonia solani anastomosis group 3 strain Rhs1AP.</title>
        <authorList>
            <person name="Cubeta M.A."/>
            <person name="Thomas E."/>
            <person name="Dean R.A."/>
            <person name="Jabaji S."/>
            <person name="Neate S.M."/>
            <person name="Tavantzis S."/>
            <person name="Toda T."/>
            <person name="Vilgalys R."/>
            <person name="Bharathan N."/>
            <person name="Fedorova-Abrams N."/>
            <person name="Pakala S.B."/>
            <person name="Pakala S.M."/>
            <person name="Zafar N."/>
            <person name="Joardar V."/>
            <person name="Losada L."/>
            <person name="Nierman W.C."/>
        </authorList>
    </citation>
    <scope>NUCLEOTIDE SEQUENCE [LARGE SCALE GENOMIC DNA]</scope>
    <source>
        <strain evidence="2">AG-3</strain>
    </source>
</reference>
<dbReference type="Proteomes" id="UP000030108">
    <property type="component" value="Unassembled WGS sequence"/>
</dbReference>
<name>X8J8F1_9AGAM</name>
<comment type="caution">
    <text evidence="1">The sequence shown here is derived from an EMBL/GenBank/DDBJ whole genome shotgun (WGS) entry which is preliminary data.</text>
</comment>
<evidence type="ECO:0000313" key="1">
    <source>
        <dbReference type="EMBL" id="EUC60255.1"/>
    </source>
</evidence>
<protein>
    <submittedName>
        <fullName evidence="1">Heat shock 70 kDa protein 12A, putative</fullName>
    </submittedName>
</protein>
<accession>X8J8F1</accession>
<dbReference type="CDD" id="cd10170">
    <property type="entry name" value="ASKHA_NBD_HSP70"/>
    <property type="match status" value="1"/>
</dbReference>
<dbReference type="InterPro" id="IPR043129">
    <property type="entry name" value="ATPase_NBD"/>
</dbReference>
<dbReference type="SUPFAM" id="SSF53067">
    <property type="entry name" value="Actin-like ATPase domain"/>
    <property type="match status" value="2"/>
</dbReference>
<dbReference type="OrthoDB" id="2963168at2759"/>
<sequence length="433" mass="48701">MSIDAIPKPFRGPWQGDAKIILGIDIGTTQSNVAFSFLQEGGGQLVHNVSRWPGQEACQQQGKIPTIVWYDTNQRAVAFGAEAQLPTTEEQAEDNGWVLAKHFKLHLYPSDMLARHGLTPDSLPPGVNLSRIYSDFLGYLLHHTKTYFEDRIPDGKSIWEQYSPAMEVVITHPNGWGLREESFLRLAAVTAGFSTPDRASSKVRFVSEAEGLVYSCIYDLRDRFQPIAIFLVCDVSDFMAKSTLYSVISALPFLKFEKVDTVCVPSSHNSVDFEVEKFLRTTLAGVDLSPSEVEEHIKTGVKELRFALHDFGGETSDIHIRVGNSYFHNSAIRTRRGRMSISGSIAKGFFDPFIKEITKSVDQQLESHNMWGTYVSHIILAGKFASNPYVRREFAKRYGCQTPRLNSDRYDRLLVLHTAIVSPHLFIKLGRAH</sequence>